<dbReference type="InterPro" id="IPR050287">
    <property type="entry name" value="MTA/SAH_deaminase"/>
</dbReference>
<dbReference type="PANTHER" id="PTHR43794:SF11">
    <property type="entry name" value="AMIDOHYDROLASE-RELATED DOMAIN-CONTAINING PROTEIN"/>
    <property type="match status" value="1"/>
</dbReference>
<evidence type="ECO:0000259" key="2">
    <source>
        <dbReference type="Pfam" id="PF01979"/>
    </source>
</evidence>
<dbReference type="AlphaFoldDB" id="A0A932ZXU1"/>
<feature type="non-terminal residue" evidence="3">
    <location>
        <position position="375"/>
    </location>
</feature>
<dbReference type="SUPFAM" id="SSF51556">
    <property type="entry name" value="Metallo-dependent hydrolases"/>
    <property type="match status" value="1"/>
</dbReference>
<gene>
    <name evidence="3" type="ORF">HY618_08805</name>
</gene>
<proteinExistence type="predicted"/>
<dbReference type="InterPro" id="IPR032466">
    <property type="entry name" value="Metal_Hydrolase"/>
</dbReference>
<evidence type="ECO:0000313" key="4">
    <source>
        <dbReference type="Proteomes" id="UP000752292"/>
    </source>
</evidence>
<dbReference type="EMBL" id="JACQRX010000385">
    <property type="protein sequence ID" value="MBI4252545.1"/>
    <property type="molecule type" value="Genomic_DNA"/>
</dbReference>
<dbReference type="Pfam" id="PF01979">
    <property type="entry name" value="Amidohydro_1"/>
    <property type="match status" value="1"/>
</dbReference>
<dbReference type="SUPFAM" id="SSF51338">
    <property type="entry name" value="Composite domain of metallo-dependent hydrolases"/>
    <property type="match status" value="1"/>
</dbReference>
<protein>
    <submittedName>
        <fullName evidence="3">Amidohydrolase family protein</fullName>
    </submittedName>
</protein>
<keyword evidence="1" id="KW-0378">Hydrolase</keyword>
<dbReference type="GO" id="GO:0016810">
    <property type="term" value="F:hydrolase activity, acting on carbon-nitrogen (but not peptide) bonds"/>
    <property type="evidence" value="ECO:0007669"/>
    <property type="project" value="InterPro"/>
</dbReference>
<dbReference type="InterPro" id="IPR011059">
    <property type="entry name" value="Metal-dep_hydrolase_composite"/>
</dbReference>
<comment type="caution">
    <text evidence="3">The sequence shown here is derived from an EMBL/GenBank/DDBJ whole genome shotgun (WGS) entry which is preliminary data.</text>
</comment>
<dbReference type="Gene3D" id="3.20.20.140">
    <property type="entry name" value="Metal-dependent hydrolases"/>
    <property type="match status" value="1"/>
</dbReference>
<name>A0A932ZXU1_UNCTE</name>
<sequence>MSGPDGSTQSRFRLPGLKGRGCAWAADLVLPVGAPSIARGAVLTAGGRVAALGPAGALLPRVPADARLDFGRAILIPGLVDAHTHLELAALRLPPAPMADWIAALVRETRAWSSSLFLASAKVGAAGTLAAGVTCVGDVTASGESPAAIADAGLRGVAFHEVLGLDGDRAGEILARRLAVLERSHAYRGALPGQPGAGLSPHAPYTASPELYRAVLHACRERGLPAATHLAESPEEARFLREGGGDFARMHRELGSPAELFGAPGCSPVEHLDRAGALEGLRLAVHCNQTGPADWERLRRAGVWVCLCPGSARFFGHPLADAAGMRRAGLNLCLGTDSRASHPSFSLLAEAASLGAAGPELGTEELLRLCTLGGA</sequence>
<accession>A0A932ZXU1</accession>
<organism evidence="3 4">
    <name type="scientific">Tectimicrobiota bacterium</name>
    <dbReference type="NCBI Taxonomy" id="2528274"/>
    <lineage>
        <taxon>Bacteria</taxon>
        <taxon>Pseudomonadati</taxon>
        <taxon>Nitrospinota/Tectimicrobiota group</taxon>
        <taxon>Candidatus Tectimicrobiota</taxon>
    </lineage>
</organism>
<dbReference type="PANTHER" id="PTHR43794">
    <property type="entry name" value="AMINOHYDROLASE SSNA-RELATED"/>
    <property type="match status" value="1"/>
</dbReference>
<evidence type="ECO:0000313" key="3">
    <source>
        <dbReference type="EMBL" id="MBI4252545.1"/>
    </source>
</evidence>
<feature type="domain" description="Amidohydrolase-related" evidence="2">
    <location>
        <begin position="74"/>
        <end position="375"/>
    </location>
</feature>
<reference evidence="3" key="1">
    <citation type="submission" date="2020-07" db="EMBL/GenBank/DDBJ databases">
        <title>Huge and variable diversity of episymbiotic CPR bacteria and DPANN archaea in groundwater ecosystems.</title>
        <authorList>
            <person name="He C.Y."/>
            <person name="Keren R."/>
            <person name="Whittaker M."/>
            <person name="Farag I.F."/>
            <person name="Doudna J."/>
            <person name="Cate J.H.D."/>
            <person name="Banfield J.F."/>
        </authorList>
    </citation>
    <scope>NUCLEOTIDE SEQUENCE</scope>
    <source>
        <strain evidence="3">NC_groundwater_1370_Ag_S-0.2um_69_93</strain>
    </source>
</reference>
<dbReference type="InterPro" id="IPR006680">
    <property type="entry name" value="Amidohydro-rel"/>
</dbReference>
<evidence type="ECO:0000256" key="1">
    <source>
        <dbReference type="ARBA" id="ARBA00022801"/>
    </source>
</evidence>
<dbReference type="Proteomes" id="UP000752292">
    <property type="component" value="Unassembled WGS sequence"/>
</dbReference>